<gene>
    <name evidence="1" type="ORF">GN157_00700</name>
</gene>
<name>A0A6N8HAM9_9FLAO</name>
<dbReference type="PROSITE" id="PS51257">
    <property type="entry name" value="PROKAR_LIPOPROTEIN"/>
    <property type="match status" value="1"/>
</dbReference>
<dbReference type="AlphaFoldDB" id="A0A6N8HAM9"/>
<comment type="caution">
    <text evidence="1">The sequence shown here is derived from an EMBL/GenBank/DDBJ whole genome shotgun (WGS) entry which is preliminary data.</text>
</comment>
<dbReference type="Proteomes" id="UP000433945">
    <property type="component" value="Unassembled WGS sequence"/>
</dbReference>
<dbReference type="RefSeq" id="WP_157481223.1">
    <property type="nucleotide sequence ID" value="NZ_WOWP01000001.1"/>
</dbReference>
<protein>
    <recommendedName>
        <fullName evidence="3">Lipoprotein</fullName>
    </recommendedName>
</protein>
<dbReference type="InterPro" id="IPR027375">
    <property type="entry name" value="DKNYY"/>
</dbReference>
<evidence type="ECO:0000313" key="1">
    <source>
        <dbReference type="EMBL" id="MUV02216.1"/>
    </source>
</evidence>
<sequence>MKKTFFLLTFITAFGCNSTGVYKEEQQLVDNDTVNKISPELVERKMQADSINQALKWKEIADGLYVNKDGEIGIWSFRLLDPPDYGYVYYQTCFSDENQTPLNSVIDLNTFRLLAGGGFGAYYQDKGHVYHSFGTTGGSNFSVQDEADLKTFKILNDCYAKDKNHVYEMRFGLIKDADAKTFKVLDNDAEVEGCYAKDKINYYRGSYVLQQNDLNIPEVKRVIGLLNKQ</sequence>
<accession>A0A6N8HAM9</accession>
<dbReference type="Pfam" id="PF13644">
    <property type="entry name" value="DKNYY"/>
    <property type="match status" value="1"/>
</dbReference>
<keyword evidence="2" id="KW-1185">Reference proteome</keyword>
<evidence type="ECO:0008006" key="3">
    <source>
        <dbReference type="Google" id="ProtNLM"/>
    </source>
</evidence>
<dbReference type="OrthoDB" id="701311at2"/>
<proteinExistence type="predicted"/>
<reference evidence="1 2" key="1">
    <citation type="submission" date="2019-12" db="EMBL/GenBank/DDBJ databases">
        <authorList>
            <person name="Sun J.-Q."/>
        </authorList>
    </citation>
    <scope>NUCLEOTIDE SEQUENCE [LARGE SCALE GENOMIC DNA]</scope>
    <source>
        <strain evidence="1 2">JCM 17928</strain>
    </source>
</reference>
<organism evidence="1 2">
    <name type="scientific">Flavobacterium rakeshii</name>
    <dbReference type="NCBI Taxonomy" id="1038845"/>
    <lineage>
        <taxon>Bacteria</taxon>
        <taxon>Pseudomonadati</taxon>
        <taxon>Bacteroidota</taxon>
        <taxon>Flavobacteriia</taxon>
        <taxon>Flavobacteriales</taxon>
        <taxon>Flavobacteriaceae</taxon>
        <taxon>Flavobacterium</taxon>
    </lineage>
</organism>
<evidence type="ECO:0000313" key="2">
    <source>
        <dbReference type="Proteomes" id="UP000433945"/>
    </source>
</evidence>
<dbReference type="EMBL" id="WOWP01000001">
    <property type="protein sequence ID" value="MUV02216.1"/>
    <property type="molecule type" value="Genomic_DNA"/>
</dbReference>